<dbReference type="EC" id="2.3.1.-" evidence="2"/>
<dbReference type="PANTHER" id="PTHR31143">
    <property type="match status" value="1"/>
</dbReference>
<dbReference type="PANTHER" id="PTHR31143:SF2">
    <property type="entry name" value="FR47-LIKE DOMAIN-CONTAINING PROTEIN-RELATED"/>
    <property type="match status" value="1"/>
</dbReference>
<dbReference type="InterPro" id="IPR027365">
    <property type="entry name" value="GNAT_acetyltra_YdfB-like"/>
</dbReference>
<evidence type="ECO:0000313" key="3">
    <source>
        <dbReference type="Proteomes" id="UP000673394"/>
    </source>
</evidence>
<comment type="caution">
    <text evidence="2">The sequence shown here is derived from an EMBL/GenBank/DDBJ whole genome shotgun (WGS) entry which is preliminary data.</text>
</comment>
<keyword evidence="2" id="KW-0012">Acyltransferase</keyword>
<dbReference type="PROSITE" id="PS51186">
    <property type="entry name" value="GNAT"/>
    <property type="match status" value="1"/>
</dbReference>
<protein>
    <submittedName>
        <fullName evidence="2">GNAT family N-acetyltransferase</fullName>
        <ecNumber evidence="2">2.3.1.-</ecNumber>
    </submittedName>
</protein>
<dbReference type="SUPFAM" id="SSF55729">
    <property type="entry name" value="Acyl-CoA N-acyltransferases (Nat)"/>
    <property type="match status" value="1"/>
</dbReference>
<dbReference type="GO" id="GO:0016746">
    <property type="term" value="F:acyltransferase activity"/>
    <property type="evidence" value="ECO:0007669"/>
    <property type="project" value="UniProtKB-KW"/>
</dbReference>
<gene>
    <name evidence="2" type="ORF">I8J30_14175</name>
</gene>
<dbReference type="Pfam" id="PF08445">
    <property type="entry name" value="FR47"/>
    <property type="match status" value="1"/>
</dbReference>
<proteinExistence type="predicted"/>
<dbReference type="RefSeq" id="WP_210658676.1">
    <property type="nucleotide sequence ID" value="NZ_JAGKSP010000005.1"/>
</dbReference>
<evidence type="ECO:0000259" key="1">
    <source>
        <dbReference type="PROSITE" id="PS51186"/>
    </source>
</evidence>
<dbReference type="EMBL" id="JAGKSP010000005">
    <property type="protein sequence ID" value="MBP3963860.1"/>
    <property type="molecule type" value="Genomic_DNA"/>
</dbReference>
<sequence length="271" mass="30296">MFVRWGQHDNDLEALPFILDEVRYNLLHRITEIEDSLCMRSENGQLLFAQSPGHNGWLWMSRSLAGDEEKRLLQELVNHLEGRSLPGISGAPQTAYPFAVEYSRANNLRHSTQMTMEAYHCPEVYKLSKVKGEASVATMQDVDVVAHYLAGFSEDAYGRTVEPESQLEPARGLIESGKLYLWRVDGKAVSMANIAHRSPRHGRINAVFTPLRLRKKGYASAVVAAVSEQLLAENITPMLYADLRNPGANKVYRNIGFVPNGQIADIGFSPN</sequence>
<feature type="domain" description="N-acetyltransferase" evidence="1">
    <location>
        <begin position="132"/>
        <end position="271"/>
    </location>
</feature>
<keyword evidence="2" id="KW-0808">Transferase</keyword>
<reference evidence="2 3" key="1">
    <citation type="submission" date="2021-04" db="EMBL/GenBank/DDBJ databases">
        <title>Paenibacillus sp. DLE-14 whole genome sequence.</title>
        <authorList>
            <person name="Ham Y.J."/>
        </authorList>
    </citation>
    <scope>NUCLEOTIDE SEQUENCE [LARGE SCALE GENOMIC DNA]</scope>
    <source>
        <strain evidence="2 3">DLE-14</strain>
    </source>
</reference>
<organism evidence="2 3">
    <name type="scientific">Paenibacillus lignilyticus</name>
    <dbReference type="NCBI Taxonomy" id="1172615"/>
    <lineage>
        <taxon>Bacteria</taxon>
        <taxon>Bacillati</taxon>
        <taxon>Bacillota</taxon>
        <taxon>Bacilli</taxon>
        <taxon>Bacillales</taxon>
        <taxon>Paenibacillaceae</taxon>
        <taxon>Paenibacillus</taxon>
    </lineage>
</organism>
<dbReference type="InterPro" id="IPR016181">
    <property type="entry name" value="Acyl_CoA_acyltransferase"/>
</dbReference>
<accession>A0ABS5CEI8</accession>
<dbReference type="InterPro" id="IPR000182">
    <property type="entry name" value="GNAT_dom"/>
</dbReference>
<dbReference type="Gene3D" id="3.40.630.30">
    <property type="match status" value="1"/>
</dbReference>
<keyword evidence="3" id="KW-1185">Reference proteome</keyword>
<evidence type="ECO:0000313" key="2">
    <source>
        <dbReference type="EMBL" id="MBP3963860.1"/>
    </source>
</evidence>
<name>A0ABS5CEI8_9BACL</name>
<dbReference type="InterPro" id="IPR013653">
    <property type="entry name" value="GCN5-like_dom"/>
</dbReference>
<dbReference type="Proteomes" id="UP000673394">
    <property type="component" value="Unassembled WGS sequence"/>
</dbReference>